<evidence type="ECO:0000256" key="1">
    <source>
        <dbReference type="ARBA" id="ARBA00001031"/>
    </source>
</evidence>
<dbReference type="GO" id="GO:0004360">
    <property type="term" value="F:glutamine-fructose-6-phosphate transaminase (isomerizing) activity"/>
    <property type="evidence" value="ECO:0007669"/>
    <property type="project" value="UniProtKB-EC"/>
</dbReference>
<feature type="domain" description="Glutamine amidotransferase type-2" evidence="6">
    <location>
        <begin position="2"/>
        <end position="141"/>
    </location>
</feature>
<dbReference type="HOGENOM" id="CLU_1821013_0_0_2"/>
<dbReference type="PANTHER" id="PTHR10937:SF0">
    <property type="entry name" value="GLUTAMINE--FRUCTOSE-6-PHOSPHATE TRANSAMINASE (ISOMERIZING)"/>
    <property type="match status" value="1"/>
</dbReference>
<evidence type="ECO:0000256" key="3">
    <source>
        <dbReference type="ARBA" id="ARBA00022576"/>
    </source>
</evidence>
<evidence type="ECO:0000259" key="6">
    <source>
        <dbReference type="PROSITE" id="PS51278"/>
    </source>
</evidence>
<sequence>MCGIVGYIGNGNTAEVLLESLARLEYRGYDSADGRIFNLKEKVPHGIMATVGIGHTRWATHGKPSGINAHPHEDCTGKFAVVHNGWTIDQASDIVRVPDACEYISPIMSSIVLQLFAYYTALGRGCPIDRPRNLAKSVTVE</sequence>
<dbReference type="EC" id="2.6.1.16" evidence="2"/>
<dbReference type="PROSITE" id="PS51278">
    <property type="entry name" value="GATASE_TYPE_2"/>
    <property type="match status" value="1"/>
</dbReference>
<keyword evidence="3 7" id="KW-0032">Aminotransferase</keyword>
<dbReference type="GO" id="GO:0097367">
    <property type="term" value="F:carbohydrate derivative binding"/>
    <property type="evidence" value="ECO:0007669"/>
    <property type="project" value="InterPro"/>
</dbReference>
<name>H8I6A5_METCZ</name>
<keyword evidence="4 7" id="KW-0808">Transferase</keyword>
<dbReference type="eggNOG" id="arCOG00057">
    <property type="taxonomic scope" value="Archaea"/>
</dbReference>
<gene>
    <name evidence="7" type="primary">glmS-2</name>
    <name evidence="7" type="ordered locus">Mtc_2012</name>
</gene>
<dbReference type="AlphaFoldDB" id="H8I6A5"/>
<dbReference type="GO" id="GO:0006047">
    <property type="term" value="P:UDP-N-acetylglucosamine metabolic process"/>
    <property type="evidence" value="ECO:0007669"/>
    <property type="project" value="TreeGrafter"/>
</dbReference>
<dbReference type="KEGG" id="mez:Mtc_2012"/>
<dbReference type="PANTHER" id="PTHR10937">
    <property type="entry name" value="GLUCOSAMINE--FRUCTOSE-6-PHOSPHATE AMINOTRANSFERASE, ISOMERIZING"/>
    <property type="match status" value="1"/>
</dbReference>
<dbReference type="SUPFAM" id="SSF56235">
    <property type="entry name" value="N-terminal nucleophile aminohydrolases (Ntn hydrolases)"/>
    <property type="match status" value="1"/>
</dbReference>
<dbReference type="GO" id="GO:0006002">
    <property type="term" value="P:fructose 6-phosphate metabolic process"/>
    <property type="evidence" value="ECO:0007669"/>
    <property type="project" value="TreeGrafter"/>
</dbReference>
<evidence type="ECO:0000313" key="7">
    <source>
        <dbReference type="EMBL" id="AFD00752.1"/>
    </source>
</evidence>
<evidence type="ECO:0000256" key="4">
    <source>
        <dbReference type="ARBA" id="ARBA00022679"/>
    </source>
</evidence>
<dbReference type="STRING" id="1041930.Mtc_2012"/>
<dbReference type="InterPro" id="IPR046348">
    <property type="entry name" value="SIS_dom_sf"/>
</dbReference>
<comment type="catalytic activity">
    <reaction evidence="1">
        <text>D-fructose 6-phosphate + L-glutamine = D-glucosamine 6-phosphate + L-glutamate</text>
        <dbReference type="Rhea" id="RHEA:13237"/>
        <dbReference type="ChEBI" id="CHEBI:29985"/>
        <dbReference type="ChEBI" id="CHEBI:58359"/>
        <dbReference type="ChEBI" id="CHEBI:58725"/>
        <dbReference type="ChEBI" id="CHEBI:61527"/>
        <dbReference type="EC" id="2.6.1.16"/>
    </reaction>
</comment>
<dbReference type="EMBL" id="CP003243">
    <property type="protein sequence ID" value="AFD00752.1"/>
    <property type="molecule type" value="Genomic_DNA"/>
</dbReference>
<dbReference type="Gene3D" id="3.60.20.10">
    <property type="entry name" value="Glutamine Phosphoribosylpyrophosphate, subunit 1, domain 1"/>
    <property type="match status" value="1"/>
</dbReference>
<protein>
    <recommendedName>
        <fullName evidence="2">glutamine--fructose-6-phosphate transaminase (isomerizing)</fullName>
        <ecNumber evidence="2">2.6.1.16</ecNumber>
    </recommendedName>
</protein>
<reference evidence="7 8" key="1">
    <citation type="journal article" date="2012" name="J. Bacteriol.">
        <title>Complete genome sequence of a thermophilic methanogen, Methanocella conradii HZ254, isolated from Chinese rice field soil.</title>
        <authorList>
            <person name="Lu Z."/>
            <person name="Lu Y."/>
        </authorList>
    </citation>
    <scope>NUCLEOTIDE SEQUENCE [LARGE SCALE GENOMIC DNA]</scope>
    <source>
        <strain evidence="8">DSM 24694 / JCM 17849 / CGMCC 1.5162 / HZ254</strain>
    </source>
</reference>
<dbReference type="SUPFAM" id="SSF53697">
    <property type="entry name" value="SIS domain"/>
    <property type="match status" value="1"/>
</dbReference>
<accession>H8I6A5</accession>
<dbReference type="InterPro" id="IPR029055">
    <property type="entry name" value="Ntn_hydrolases_N"/>
</dbReference>
<evidence type="ECO:0000313" key="8">
    <source>
        <dbReference type="Proteomes" id="UP000005233"/>
    </source>
</evidence>
<dbReference type="Proteomes" id="UP000005233">
    <property type="component" value="Chromosome"/>
</dbReference>
<dbReference type="InterPro" id="IPR017932">
    <property type="entry name" value="GATase_2_dom"/>
</dbReference>
<dbReference type="GO" id="GO:0006487">
    <property type="term" value="P:protein N-linked glycosylation"/>
    <property type="evidence" value="ECO:0007669"/>
    <property type="project" value="TreeGrafter"/>
</dbReference>
<organism evidence="7 8">
    <name type="scientific">Methanocella conradii (strain DSM 24694 / JCM 17849 / CGMCC 1.5162 / HZ254)</name>
    <dbReference type="NCBI Taxonomy" id="1041930"/>
    <lineage>
        <taxon>Archaea</taxon>
        <taxon>Methanobacteriati</taxon>
        <taxon>Methanobacteriota</taxon>
        <taxon>Stenosarchaea group</taxon>
        <taxon>Methanomicrobia</taxon>
        <taxon>Methanocellales</taxon>
        <taxon>Methanocellaceae</taxon>
        <taxon>Methanocella</taxon>
    </lineage>
</organism>
<keyword evidence="8" id="KW-1185">Reference proteome</keyword>
<evidence type="ECO:0000256" key="2">
    <source>
        <dbReference type="ARBA" id="ARBA00012916"/>
    </source>
</evidence>
<keyword evidence="5" id="KW-0315">Glutamine amidotransferase</keyword>
<evidence type="ECO:0000256" key="5">
    <source>
        <dbReference type="ARBA" id="ARBA00022962"/>
    </source>
</evidence>
<proteinExistence type="predicted"/>